<evidence type="ECO:0000259" key="1">
    <source>
        <dbReference type="Pfam" id="PF05444"/>
    </source>
</evidence>
<dbReference type="EnsemblMetazoa" id="LLOJ000253-RA">
    <property type="protein sequence ID" value="LLOJ000253-PA"/>
    <property type="gene ID" value="LLOJ000253"/>
</dbReference>
<feature type="domain" description="DUF753" evidence="1">
    <location>
        <begin position="1101"/>
        <end position="1180"/>
    </location>
</feature>
<feature type="domain" description="DUF753" evidence="1">
    <location>
        <begin position="855"/>
        <end position="930"/>
    </location>
</feature>
<feature type="domain" description="DUF753" evidence="1">
    <location>
        <begin position="1513"/>
        <end position="1595"/>
    </location>
</feature>
<dbReference type="PANTHER" id="PTHR21721">
    <property type="entry name" value="GH09876P-RELATED"/>
    <property type="match status" value="1"/>
</dbReference>
<protein>
    <recommendedName>
        <fullName evidence="1">DUF753 domain-containing protein</fullName>
    </recommendedName>
</protein>
<keyword evidence="3" id="KW-1185">Reference proteome</keyword>
<dbReference type="EMBL" id="AJWK01000900">
    <property type="status" value="NOT_ANNOTATED_CDS"/>
    <property type="molecule type" value="Genomic_DNA"/>
</dbReference>
<organism evidence="2 3">
    <name type="scientific">Lutzomyia longipalpis</name>
    <name type="common">Sand fly</name>
    <dbReference type="NCBI Taxonomy" id="7200"/>
    <lineage>
        <taxon>Eukaryota</taxon>
        <taxon>Metazoa</taxon>
        <taxon>Ecdysozoa</taxon>
        <taxon>Arthropoda</taxon>
        <taxon>Hexapoda</taxon>
        <taxon>Insecta</taxon>
        <taxon>Pterygota</taxon>
        <taxon>Neoptera</taxon>
        <taxon>Endopterygota</taxon>
        <taxon>Diptera</taxon>
        <taxon>Nematocera</taxon>
        <taxon>Psychodoidea</taxon>
        <taxon>Psychodidae</taxon>
        <taxon>Lutzomyia</taxon>
        <taxon>Lutzomyia</taxon>
    </lineage>
</organism>
<feature type="domain" description="DUF753" evidence="1">
    <location>
        <begin position="352"/>
        <end position="424"/>
    </location>
</feature>
<dbReference type="Proteomes" id="UP000092461">
    <property type="component" value="Unassembled WGS sequence"/>
</dbReference>
<feature type="domain" description="DUF753" evidence="1">
    <location>
        <begin position="190"/>
        <end position="264"/>
    </location>
</feature>
<sequence length="1623" mass="174941">MGVNCNDRIYPADRLECHQCVNCPAALETNLQPCVNYQAIDQCFVAVEEQNGILTTYRGCASDPQDNIAQQGCTNNDQYCMKCEGSGCNIDPQSTPSILTCVQCNPDDEICNDPQEIDATVCTHQVPLGRTDECYTYRLGDGRAQRGCLLNPSTPQEYLEQCYGEDRTCDTCSTPSCNAGHPLEVDIFYCVVCDESVDPDCRLLNSQHEPQQCPEGPLYARGCYRYESNNIVRRGCVSSLVGTQQLEDCHAGEICKICFTDGCNAKVDFQRCYNCNSGLEVDCLRVQNNTRPVRVCQDYMDTCINIIQDLTRNTIRGCAFEVDNLHNALETHRQTCATNFCNSGIYPSWRTTCHQCDTGEECNRDSTETSEFLLPCKIFWQDDSCYSVLRERQALRGCLSDGDLNAAYCQSAATCEACLGVGCNSRPAVRPPQMSCITCWDHEMCNWGFPEPVGYECQEDVWMGQQEGCYTGIDPEGNVTRGCILSSIQGCPEDSSCNYCYSNNCNSLAVTRQQCIHCRSSSPGQESCAESAEDLISRECSGDYQPYPTRGCYTMRIQNDVVIRGCLRDLHPDDYVACQVEENNFCDLCLEQGCNTDVAPQGQRLCYNCDSATDATCATLSSTLPQKTCASATDTCFTAIIDTRTVRGCLAEDYTGPCEGPLCESCGANYCNAAIFPSNRAQCHRCEGAQCAEITNNDNLEVCTSYNENDSCYTVVVDDTLVTYRGCFSDPATTTGRQECTRLDAQGFCISCAGAACNNQPAIAASQMECMKCNGDASCRYGQPQDFGLQCLHDTLLGRPEYCYSYVTGGNSVTRGCLYDPFTDENYLEQCETGAVNCTLCTFNLCNYESYAYHTCFSCDGHTDPNCGTLDGWYEPQECPSGTIDQVGCFTATTDGVPMRGCKSQLNTDEIAFCSSSQSSCSLCDGDNCNGRPPKTCITCDSSDDVNCATVADPTALLQYSQECSSSSAICISRISNGYTQRACSGSISCQSGNPCMQCDGPNCNDQVLPTDRLKCHKCSGAGCADISDEANLEYCELYDANDQCFTVVTDAEVAHRGCYSDPSSAAAKSVCTQHESGNDRCVKCSGEGCNTQATKSPATLSCIKCTGPSCSDSQASTPGQACFGDVLLGRTESCYSYIHDNGQVERGCLYDPSTSQAISNECSNSPGGRCKVCTGGNCNTEQLEVTETCYSCDSSLDPGCATMTGTIATKQCPIGTVLGCFRSEVDGIVVRGCAGELQGGEIGLCQRGTTCKLCDGNNCNEKVDFQRCYTCNSANSGAACTDLQDVANQAVCTDYMDSCIVAIGQNGETIRGCASTYLPDFPTCNSYTCQICAGGYCNGAVFPAARKQCHQCSGTDACIQSLTSASDTLKVCTTYEAADQCYTVVTDGEVHRGCTSDTSQGNTNCNAAGASCIKCLEGNGCNSLAARSAPTLSCIKCAANDVACLWGFSDSAVERCVNDVWIGTQETCYRMISGSSAVRGCTLDNPTQCPDSNTACIKCTGNACNSVTFKYQQCLHCSSDTEGQESCGSEPTEYSSTQCSGDSQTYEGRGCYVLVDDDGVVKRGCAKDLGDQLLTQCKSEDNEECTYCENDGCNDWPAGASAIQAFSVGAMLLVAIAGKFFY</sequence>
<dbReference type="VEuPathDB" id="VectorBase:LLONM1_008839"/>
<feature type="domain" description="DUF753" evidence="1">
    <location>
        <begin position="1349"/>
        <end position="1423"/>
    </location>
</feature>
<feature type="domain" description="DUF753" evidence="1">
    <location>
        <begin position="100"/>
        <end position="178"/>
    </location>
</feature>
<proteinExistence type="predicted"/>
<feature type="domain" description="DUF753" evidence="1">
    <location>
        <begin position="1015"/>
        <end position="1091"/>
    </location>
</feature>
<dbReference type="VEuPathDB" id="VectorBase:LLOJ000253"/>
<feature type="domain" description="DUF753" evidence="1">
    <location>
        <begin position="513"/>
        <end position="595"/>
    </location>
</feature>
<dbReference type="InterPro" id="IPR008472">
    <property type="entry name" value="DUF753"/>
</dbReference>
<reference evidence="2" key="1">
    <citation type="submission" date="2020-05" db="UniProtKB">
        <authorList>
            <consortium name="EnsemblMetazoa"/>
        </authorList>
    </citation>
    <scope>IDENTIFICATION</scope>
    <source>
        <strain evidence="2">Jacobina</strain>
    </source>
</reference>
<evidence type="ECO:0000313" key="3">
    <source>
        <dbReference type="Proteomes" id="UP000092461"/>
    </source>
</evidence>
<accession>A0A1B0GGY1</accession>
<dbReference type="Pfam" id="PF05444">
    <property type="entry name" value="DUF753"/>
    <property type="match status" value="12"/>
</dbReference>
<feature type="domain" description="DUF753" evidence="1">
    <location>
        <begin position="682"/>
        <end position="758"/>
    </location>
</feature>
<evidence type="ECO:0000313" key="2">
    <source>
        <dbReference type="EnsemblMetazoa" id="LLOJ000253-PA"/>
    </source>
</evidence>
<feature type="domain" description="DUF753" evidence="1">
    <location>
        <begin position="1267"/>
        <end position="1339"/>
    </location>
</feature>
<feature type="domain" description="DUF753" evidence="1">
    <location>
        <begin position="1189"/>
        <end position="1261"/>
    </location>
</feature>
<name>A0A1B0GGY1_LUTLO</name>